<dbReference type="GO" id="GO:0003887">
    <property type="term" value="F:DNA-directed DNA polymerase activity"/>
    <property type="evidence" value="ECO:0007669"/>
    <property type="project" value="UniProtKB-KW"/>
</dbReference>
<dbReference type="InterPro" id="IPR012337">
    <property type="entry name" value="RNaseH-like_sf"/>
</dbReference>
<evidence type="ECO:0000313" key="11">
    <source>
        <dbReference type="EMBL" id="KMQ88923.1"/>
    </source>
</evidence>
<dbReference type="GO" id="GO:0004519">
    <property type="term" value="F:endonuclease activity"/>
    <property type="evidence" value="ECO:0007669"/>
    <property type="project" value="UniProtKB-KW"/>
</dbReference>
<keyword evidence="5" id="KW-0460">Magnesium</keyword>
<evidence type="ECO:0000256" key="5">
    <source>
        <dbReference type="ARBA" id="ARBA00022842"/>
    </source>
</evidence>
<feature type="domain" description="Integrase catalytic" evidence="10">
    <location>
        <begin position="1"/>
        <end position="59"/>
    </location>
</feature>
<dbReference type="PANTHER" id="PTHR42648:SF11">
    <property type="entry name" value="TRANSPOSON TY4-P GAG-POL POLYPROTEIN"/>
    <property type="match status" value="1"/>
</dbReference>
<dbReference type="GO" id="GO:0015074">
    <property type="term" value="P:DNA integration"/>
    <property type="evidence" value="ECO:0007669"/>
    <property type="project" value="UniProtKB-KW"/>
</dbReference>
<keyword evidence="8" id="KW-0548">Nucleotidyltransferase</keyword>
<protein>
    <submittedName>
        <fullName evidence="11">Integrase core domain</fullName>
    </submittedName>
</protein>
<organism evidence="11 12">
    <name type="scientific">Lasius niger</name>
    <name type="common">Black garden ant</name>
    <dbReference type="NCBI Taxonomy" id="67767"/>
    <lineage>
        <taxon>Eukaryota</taxon>
        <taxon>Metazoa</taxon>
        <taxon>Ecdysozoa</taxon>
        <taxon>Arthropoda</taxon>
        <taxon>Hexapoda</taxon>
        <taxon>Insecta</taxon>
        <taxon>Pterygota</taxon>
        <taxon>Neoptera</taxon>
        <taxon>Endopterygota</taxon>
        <taxon>Hymenoptera</taxon>
        <taxon>Apocrita</taxon>
        <taxon>Aculeata</taxon>
        <taxon>Formicoidea</taxon>
        <taxon>Formicidae</taxon>
        <taxon>Formicinae</taxon>
        <taxon>Lasius</taxon>
        <taxon>Lasius</taxon>
    </lineage>
</organism>
<reference evidence="11 12" key="1">
    <citation type="submission" date="2015-04" db="EMBL/GenBank/DDBJ databases">
        <title>Lasius niger genome sequencing.</title>
        <authorList>
            <person name="Konorov E.A."/>
            <person name="Nikitin M.A."/>
            <person name="Kirill M.V."/>
            <person name="Chang P."/>
        </authorList>
    </citation>
    <scope>NUCLEOTIDE SEQUENCE [LARGE SCALE GENOMIC DNA]</scope>
    <source>
        <tissue evidence="11">Whole</tissue>
    </source>
</reference>
<accession>A0A0J7KEL0</accession>
<keyword evidence="12" id="KW-1185">Reference proteome</keyword>
<keyword evidence="7" id="KW-0695">RNA-directed DNA polymerase</keyword>
<dbReference type="GO" id="GO:0016787">
    <property type="term" value="F:hydrolase activity"/>
    <property type="evidence" value="ECO:0007669"/>
    <property type="project" value="UniProtKB-KW"/>
</dbReference>
<evidence type="ECO:0000313" key="12">
    <source>
        <dbReference type="Proteomes" id="UP000036403"/>
    </source>
</evidence>
<dbReference type="GO" id="GO:0003676">
    <property type="term" value="F:nucleic acid binding"/>
    <property type="evidence" value="ECO:0007669"/>
    <property type="project" value="InterPro"/>
</dbReference>
<keyword evidence="6" id="KW-0229">DNA integration</keyword>
<dbReference type="OrthoDB" id="7555369at2759"/>
<evidence type="ECO:0000256" key="1">
    <source>
        <dbReference type="ARBA" id="ARBA00022722"/>
    </source>
</evidence>
<evidence type="ECO:0000256" key="6">
    <source>
        <dbReference type="ARBA" id="ARBA00022908"/>
    </source>
</evidence>
<keyword evidence="8" id="KW-0808">Transferase</keyword>
<keyword evidence="3" id="KW-0255">Endonuclease</keyword>
<keyword evidence="2" id="KW-0479">Metal-binding</keyword>
<dbReference type="PANTHER" id="PTHR42648">
    <property type="entry name" value="TRANSPOSASE, PUTATIVE-RELATED"/>
    <property type="match status" value="1"/>
</dbReference>
<evidence type="ECO:0000256" key="9">
    <source>
        <dbReference type="ARBA" id="ARBA00023172"/>
    </source>
</evidence>
<evidence type="ECO:0000259" key="10">
    <source>
        <dbReference type="PROSITE" id="PS50994"/>
    </source>
</evidence>
<dbReference type="GO" id="GO:0006310">
    <property type="term" value="P:DNA recombination"/>
    <property type="evidence" value="ECO:0007669"/>
    <property type="project" value="UniProtKB-KW"/>
</dbReference>
<name>A0A0J7KEL0_LASNI</name>
<dbReference type="InterPro" id="IPR036397">
    <property type="entry name" value="RNaseH_sf"/>
</dbReference>
<evidence type="ECO:0000256" key="7">
    <source>
        <dbReference type="ARBA" id="ARBA00022918"/>
    </source>
</evidence>
<dbReference type="Proteomes" id="UP000036403">
    <property type="component" value="Unassembled WGS sequence"/>
</dbReference>
<proteinExistence type="predicted"/>
<dbReference type="STRING" id="67767.A0A0J7KEL0"/>
<evidence type="ECO:0000256" key="8">
    <source>
        <dbReference type="ARBA" id="ARBA00022932"/>
    </source>
</evidence>
<dbReference type="InterPro" id="IPR039537">
    <property type="entry name" value="Retrotran_Ty1/copia-like"/>
</dbReference>
<evidence type="ECO:0000256" key="3">
    <source>
        <dbReference type="ARBA" id="ARBA00022759"/>
    </source>
</evidence>
<sequence length="125" mass="14607">MVEKKTERKIKTVRSDNGTEYINHHLEYFLKQEGIKHELTVEYTPQQNGVAERKNRTLEGNGTVHDDPVWTSRKFLGGSSSNSESHLKQMLFTKSQRRNSVQNMDRKDFSCQLFSNIWNNGVYAR</sequence>
<dbReference type="Gene3D" id="3.30.420.10">
    <property type="entry name" value="Ribonuclease H-like superfamily/Ribonuclease H"/>
    <property type="match status" value="1"/>
</dbReference>
<evidence type="ECO:0000256" key="4">
    <source>
        <dbReference type="ARBA" id="ARBA00022801"/>
    </source>
</evidence>
<keyword evidence="1" id="KW-0540">Nuclease</keyword>
<dbReference type="AlphaFoldDB" id="A0A0J7KEL0"/>
<dbReference type="GO" id="GO:0046872">
    <property type="term" value="F:metal ion binding"/>
    <property type="evidence" value="ECO:0007669"/>
    <property type="project" value="UniProtKB-KW"/>
</dbReference>
<evidence type="ECO:0000256" key="2">
    <source>
        <dbReference type="ARBA" id="ARBA00022723"/>
    </source>
</evidence>
<keyword evidence="8" id="KW-0239">DNA-directed DNA polymerase</keyword>
<dbReference type="PROSITE" id="PS50994">
    <property type="entry name" value="INTEGRASE"/>
    <property type="match status" value="1"/>
</dbReference>
<comment type="caution">
    <text evidence="11">The sequence shown here is derived from an EMBL/GenBank/DDBJ whole genome shotgun (WGS) entry which is preliminary data.</text>
</comment>
<dbReference type="PaxDb" id="67767-A0A0J7KEL0"/>
<dbReference type="InterPro" id="IPR001584">
    <property type="entry name" value="Integrase_cat-core"/>
</dbReference>
<gene>
    <name evidence="11" type="ORF">RF55_11516</name>
</gene>
<dbReference type="SUPFAM" id="SSF53098">
    <property type="entry name" value="Ribonuclease H-like"/>
    <property type="match status" value="1"/>
</dbReference>
<keyword evidence="9" id="KW-0233">DNA recombination</keyword>
<dbReference type="GO" id="GO:0003964">
    <property type="term" value="F:RNA-directed DNA polymerase activity"/>
    <property type="evidence" value="ECO:0007669"/>
    <property type="project" value="UniProtKB-KW"/>
</dbReference>
<keyword evidence="4" id="KW-0378">Hydrolase</keyword>
<dbReference type="EMBL" id="LBMM01008392">
    <property type="protein sequence ID" value="KMQ88923.1"/>
    <property type="molecule type" value="Genomic_DNA"/>
</dbReference>